<dbReference type="Pfam" id="PF11322">
    <property type="entry name" value="DUF3124"/>
    <property type="match status" value="1"/>
</dbReference>
<dbReference type="RefSeq" id="WP_265047719.1">
    <property type="nucleotide sequence ID" value="NZ_CP100390.1"/>
</dbReference>
<dbReference type="InterPro" id="IPR021471">
    <property type="entry name" value="DUF3124"/>
</dbReference>
<evidence type="ECO:0000313" key="3">
    <source>
        <dbReference type="Proteomes" id="UP001163739"/>
    </source>
</evidence>
<protein>
    <submittedName>
        <fullName evidence="2">DUF3124 domain-containing protein</fullName>
    </submittedName>
</protein>
<feature type="chain" id="PRO_5046761879" evidence="1">
    <location>
        <begin position="23"/>
        <end position="158"/>
    </location>
</feature>
<accession>A0ABY6N2G8</accession>
<keyword evidence="3" id="KW-1185">Reference proteome</keyword>
<reference evidence="2" key="1">
    <citation type="submission" date="2022-06" db="EMBL/GenBank/DDBJ databases">
        <title>Alkalimarinus sp. nov., isolated from gut of a Alitta virens.</title>
        <authorList>
            <person name="Yang A.I."/>
            <person name="Shin N.-R."/>
        </authorList>
    </citation>
    <scope>NUCLEOTIDE SEQUENCE</scope>
    <source>
        <strain evidence="2">A2M4</strain>
    </source>
</reference>
<dbReference type="Proteomes" id="UP001163739">
    <property type="component" value="Chromosome"/>
</dbReference>
<sequence length="158" mass="17462">MRVSTRSLLMATAIMLSLNVWSHDLLTKSNGQTVYVPSYTELYMSSGFKVKGFSTVTIHNTDPHHSIKVNAVTSYDTHGKLTKQYLEEPLVLASFASKNYFVRYEKGFDGSGANFIVRWTAAQPVVAPLIESRMLATSGTQGYSLSSQGRVVEEVSDN</sequence>
<dbReference type="EMBL" id="CP100390">
    <property type="protein sequence ID" value="UZE96235.1"/>
    <property type="molecule type" value="Genomic_DNA"/>
</dbReference>
<name>A0ABY6N2G8_9ALTE</name>
<evidence type="ECO:0000313" key="2">
    <source>
        <dbReference type="EMBL" id="UZE96235.1"/>
    </source>
</evidence>
<keyword evidence="1" id="KW-0732">Signal</keyword>
<gene>
    <name evidence="2" type="ORF">NKI27_00370</name>
</gene>
<feature type="signal peptide" evidence="1">
    <location>
        <begin position="1"/>
        <end position="22"/>
    </location>
</feature>
<organism evidence="2 3">
    <name type="scientific">Alkalimarinus alittae</name>
    <dbReference type="NCBI Taxonomy" id="2961619"/>
    <lineage>
        <taxon>Bacteria</taxon>
        <taxon>Pseudomonadati</taxon>
        <taxon>Pseudomonadota</taxon>
        <taxon>Gammaproteobacteria</taxon>
        <taxon>Alteromonadales</taxon>
        <taxon>Alteromonadaceae</taxon>
        <taxon>Alkalimarinus</taxon>
    </lineage>
</organism>
<proteinExistence type="predicted"/>
<evidence type="ECO:0000256" key="1">
    <source>
        <dbReference type="SAM" id="SignalP"/>
    </source>
</evidence>